<protein>
    <submittedName>
        <fullName evidence="1">Uncharacterized protein</fullName>
    </submittedName>
</protein>
<sequence>MEAAHTGVAGKIASLAATVKTYRAELTFDFRHEFGVPLSSIGEGIPWPEAIDLIDELGNHPGSHYWSALHGMSAPTTYGEIASILHAQRVINLYRPEGVDAVELPGPFPEREAANADVTPEERDDLVEYARATAPFPLDD</sequence>
<organism evidence="1 2">
    <name type="scientific">Leucobacter ruminantium</name>
    <dbReference type="NCBI Taxonomy" id="1289170"/>
    <lineage>
        <taxon>Bacteria</taxon>
        <taxon>Bacillati</taxon>
        <taxon>Actinomycetota</taxon>
        <taxon>Actinomycetes</taxon>
        <taxon>Micrococcales</taxon>
        <taxon>Microbacteriaceae</taxon>
        <taxon>Leucobacter</taxon>
    </lineage>
</organism>
<evidence type="ECO:0000313" key="2">
    <source>
        <dbReference type="Proteomes" id="UP000664398"/>
    </source>
</evidence>
<reference evidence="1" key="1">
    <citation type="submission" date="2021-03" db="EMBL/GenBank/DDBJ databases">
        <title>Leucobacter chromiisoli sp. nov., isolated from chromium-containing soil of chemical plant.</title>
        <authorList>
            <person name="Xu Z."/>
        </authorList>
    </citation>
    <scope>NUCLEOTIDE SEQUENCE</scope>
    <source>
        <strain evidence="1">A2</strain>
    </source>
</reference>
<dbReference type="RefSeq" id="WP_208046306.1">
    <property type="nucleotide sequence ID" value="NZ_JAGDYL010000019.1"/>
</dbReference>
<dbReference type="EMBL" id="JAGDYL010000019">
    <property type="protein sequence ID" value="MBO1805836.1"/>
    <property type="molecule type" value="Genomic_DNA"/>
</dbReference>
<dbReference type="AlphaFoldDB" id="A0A939RZG7"/>
<keyword evidence="2" id="KW-1185">Reference proteome</keyword>
<accession>A0A939RZG7</accession>
<comment type="caution">
    <text evidence="1">The sequence shown here is derived from an EMBL/GenBank/DDBJ whole genome shotgun (WGS) entry which is preliminary data.</text>
</comment>
<gene>
    <name evidence="1" type="ORF">J4H91_11000</name>
</gene>
<proteinExistence type="predicted"/>
<evidence type="ECO:0000313" key="1">
    <source>
        <dbReference type="EMBL" id="MBO1805836.1"/>
    </source>
</evidence>
<name>A0A939RZG7_9MICO</name>
<dbReference type="Proteomes" id="UP000664398">
    <property type="component" value="Unassembled WGS sequence"/>
</dbReference>